<evidence type="ECO:0000313" key="11">
    <source>
        <dbReference type="EMBL" id="KUN58270.1"/>
    </source>
</evidence>
<feature type="transmembrane region" description="Helical" evidence="9">
    <location>
        <begin position="136"/>
        <end position="154"/>
    </location>
</feature>
<protein>
    <recommendedName>
        <fullName evidence="2">histidine kinase</fullName>
        <ecNumber evidence="2">2.7.13.3</ecNumber>
    </recommendedName>
</protein>
<dbReference type="AlphaFoldDB" id="A0A101RMM6"/>
<dbReference type="EC" id="2.7.13.3" evidence="2"/>
<sequence length="651" mass="69024">MPWPCRLSLATTVLTTVVIVACCALTAAAPGVSAGVLFGMVSAVVTGALSTGLGVFVSRRRPANLVGFLLTFIGLVPPLETLLDTYAQVSLTRPLPGAETVNQLAAGMWTLWYVPVLLLMLFFPGGRLPPGRFPRLVLYGVLIVTPVFILVAALDPTAYDPPFEEYGHPLPTLPESVVWALLLPLLGLFMVLLVSSALVIRHRYRAADSVERAQLKWFGLGVVALPGTLLLCWANYLLFGELTALIWVGLAALCLGVPSLTALAILRHDLYDVDRATSAVVTWGLVTAGLLAVYSAASFTGGLALGRGSAVAAAGVTALVAVVLVPVKNRVRRWVDRRFYPVRERALAAVAALEREVHAGRARPEQLEEVLRDALREPRLRVGFLLPGGTQFHDTAGTLVGQGTEVRLAGRPIGIIDGPCPREVATASALLVETVRLRLELRQALGEVEASRGRLLRIGYRERRRLERDLHDGAQSRLVSLGMALRLAQRHLDDGSVDVDGLLDQAVAELGTAVAELRELAHGLRPSSLDDGLGPALESLAIRAPVRLDWRLDGRMLPDDVATTAFYVASEAVTNAVKHAEATSIGVVVGENGDGALRVTIQDDGRGGADPRGGSGLSGLKDRVAALGGLLHITSSPGGGTTVEAVLPCVS</sequence>
<feature type="transmembrane region" description="Helical" evidence="9">
    <location>
        <begin position="65"/>
        <end position="83"/>
    </location>
</feature>
<evidence type="ECO:0000256" key="7">
    <source>
        <dbReference type="ARBA" id="ARBA00022840"/>
    </source>
</evidence>
<feature type="domain" description="Histidine kinase/HSP90-like ATPase" evidence="10">
    <location>
        <begin position="560"/>
        <end position="651"/>
    </location>
</feature>
<dbReference type="STRING" id="58343.AQJ46_43510"/>
<dbReference type="PROSITE" id="PS51257">
    <property type="entry name" value="PROKAR_LIPOPROTEIN"/>
    <property type="match status" value="1"/>
</dbReference>
<evidence type="ECO:0000256" key="5">
    <source>
        <dbReference type="ARBA" id="ARBA00022741"/>
    </source>
</evidence>
<evidence type="ECO:0000256" key="8">
    <source>
        <dbReference type="ARBA" id="ARBA00023012"/>
    </source>
</evidence>
<dbReference type="PANTHER" id="PTHR24421:SF10">
    <property type="entry name" value="NITRATE_NITRITE SENSOR PROTEIN NARQ"/>
    <property type="match status" value="1"/>
</dbReference>
<dbReference type="Gene3D" id="3.30.565.10">
    <property type="entry name" value="Histidine kinase-like ATPase, C-terminal domain"/>
    <property type="match status" value="1"/>
</dbReference>
<keyword evidence="9" id="KW-0812">Transmembrane</keyword>
<evidence type="ECO:0000259" key="10">
    <source>
        <dbReference type="SMART" id="SM00387"/>
    </source>
</evidence>
<dbReference type="PANTHER" id="PTHR24421">
    <property type="entry name" value="NITRATE/NITRITE SENSOR PROTEIN NARX-RELATED"/>
    <property type="match status" value="1"/>
</dbReference>
<comment type="catalytic activity">
    <reaction evidence="1">
        <text>ATP + protein L-histidine = ADP + protein N-phospho-L-histidine.</text>
        <dbReference type="EC" id="2.7.13.3"/>
    </reaction>
</comment>
<dbReference type="Gene3D" id="1.20.5.1930">
    <property type="match status" value="1"/>
</dbReference>
<gene>
    <name evidence="11" type="ORF">AQJ46_43510</name>
</gene>
<keyword evidence="8" id="KW-0902">Two-component regulatory system</keyword>
<evidence type="ECO:0000313" key="12">
    <source>
        <dbReference type="Proteomes" id="UP000053669"/>
    </source>
</evidence>
<reference evidence="11 12" key="1">
    <citation type="submission" date="2015-10" db="EMBL/GenBank/DDBJ databases">
        <title>Draft genome sequence of Streptomyces canus DSM 40017, type strain for the species Streptomyces canus.</title>
        <authorList>
            <person name="Ruckert C."/>
            <person name="Winkler A."/>
            <person name="Kalinowski J."/>
            <person name="Kampfer P."/>
            <person name="Glaeser S."/>
        </authorList>
    </citation>
    <scope>NUCLEOTIDE SEQUENCE [LARGE SCALE GENOMIC DNA]</scope>
    <source>
        <strain evidence="11 12">DSM 40017</strain>
    </source>
</reference>
<evidence type="ECO:0000256" key="6">
    <source>
        <dbReference type="ARBA" id="ARBA00022777"/>
    </source>
</evidence>
<feature type="transmembrane region" description="Helical" evidence="9">
    <location>
        <begin position="103"/>
        <end position="124"/>
    </location>
</feature>
<keyword evidence="6" id="KW-0418">Kinase</keyword>
<dbReference type="CDD" id="cd16917">
    <property type="entry name" value="HATPase_UhpB-NarQ-NarX-like"/>
    <property type="match status" value="1"/>
</dbReference>
<keyword evidence="9" id="KW-1133">Transmembrane helix</keyword>
<feature type="transmembrane region" description="Helical" evidence="9">
    <location>
        <begin position="177"/>
        <end position="200"/>
    </location>
</feature>
<organism evidence="11 12">
    <name type="scientific">Streptomyces canus</name>
    <dbReference type="NCBI Taxonomy" id="58343"/>
    <lineage>
        <taxon>Bacteria</taxon>
        <taxon>Bacillati</taxon>
        <taxon>Actinomycetota</taxon>
        <taxon>Actinomycetes</taxon>
        <taxon>Kitasatosporales</taxon>
        <taxon>Streptomycetaceae</taxon>
        <taxon>Streptomyces</taxon>
        <taxon>Streptomyces aurantiacus group</taxon>
    </lineage>
</organism>
<dbReference type="InterPro" id="IPR036890">
    <property type="entry name" value="HATPase_C_sf"/>
</dbReference>
<comment type="caution">
    <text evidence="11">The sequence shown here is derived from an EMBL/GenBank/DDBJ whole genome shotgun (WGS) entry which is preliminary data.</text>
</comment>
<dbReference type="GO" id="GO:0000155">
    <property type="term" value="F:phosphorelay sensor kinase activity"/>
    <property type="evidence" value="ECO:0007669"/>
    <property type="project" value="InterPro"/>
</dbReference>
<dbReference type="SMART" id="SM00387">
    <property type="entry name" value="HATPase_c"/>
    <property type="match status" value="1"/>
</dbReference>
<dbReference type="InterPro" id="IPR050482">
    <property type="entry name" value="Sensor_HK_TwoCompSys"/>
</dbReference>
<proteinExistence type="predicted"/>
<keyword evidence="9" id="KW-0472">Membrane</keyword>
<evidence type="ECO:0000256" key="3">
    <source>
        <dbReference type="ARBA" id="ARBA00022553"/>
    </source>
</evidence>
<keyword evidence="5" id="KW-0547">Nucleotide-binding</keyword>
<accession>A0A101RMM6</accession>
<keyword evidence="3" id="KW-0597">Phosphoprotein</keyword>
<dbReference type="EMBL" id="LMWU01000062">
    <property type="protein sequence ID" value="KUN58270.1"/>
    <property type="molecule type" value="Genomic_DNA"/>
</dbReference>
<keyword evidence="4" id="KW-0808">Transferase</keyword>
<dbReference type="GO" id="GO:0005524">
    <property type="term" value="F:ATP binding"/>
    <property type="evidence" value="ECO:0007669"/>
    <property type="project" value="UniProtKB-KW"/>
</dbReference>
<dbReference type="Pfam" id="PF07730">
    <property type="entry name" value="HisKA_3"/>
    <property type="match status" value="1"/>
</dbReference>
<dbReference type="RefSeq" id="WP_059210884.1">
    <property type="nucleotide sequence ID" value="NZ_KQ948676.1"/>
</dbReference>
<dbReference type="GO" id="GO:0046983">
    <property type="term" value="F:protein dimerization activity"/>
    <property type="evidence" value="ECO:0007669"/>
    <property type="project" value="InterPro"/>
</dbReference>
<dbReference type="GO" id="GO:0016020">
    <property type="term" value="C:membrane"/>
    <property type="evidence" value="ECO:0007669"/>
    <property type="project" value="InterPro"/>
</dbReference>
<feature type="transmembrane region" description="Helical" evidence="9">
    <location>
        <begin position="244"/>
        <end position="266"/>
    </location>
</feature>
<feature type="transmembrane region" description="Helical" evidence="9">
    <location>
        <begin position="36"/>
        <end position="58"/>
    </location>
</feature>
<name>A0A101RMM6_9ACTN</name>
<dbReference type="SUPFAM" id="SSF55874">
    <property type="entry name" value="ATPase domain of HSP90 chaperone/DNA topoisomerase II/histidine kinase"/>
    <property type="match status" value="1"/>
</dbReference>
<feature type="transmembrane region" description="Helical" evidence="9">
    <location>
        <begin position="220"/>
        <end position="238"/>
    </location>
</feature>
<evidence type="ECO:0000256" key="2">
    <source>
        <dbReference type="ARBA" id="ARBA00012438"/>
    </source>
</evidence>
<keyword evidence="7" id="KW-0067">ATP-binding</keyword>
<dbReference type="Pfam" id="PF02518">
    <property type="entry name" value="HATPase_c"/>
    <property type="match status" value="1"/>
</dbReference>
<dbReference type="InterPro" id="IPR011712">
    <property type="entry name" value="Sig_transdc_His_kin_sub3_dim/P"/>
</dbReference>
<feature type="transmembrane region" description="Helical" evidence="9">
    <location>
        <begin position="309"/>
        <end position="327"/>
    </location>
</feature>
<evidence type="ECO:0000256" key="4">
    <source>
        <dbReference type="ARBA" id="ARBA00022679"/>
    </source>
</evidence>
<evidence type="ECO:0000256" key="1">
    <source>
        <dbReference type="ARBA" id="ARBA00000085"/>
    </source>
</evidence>
<dbReference type="Proteomes" id="UP000053669">
    <property type="component" value="Unassembled WGS sequence"/>
</dbReference>
<evidence type="ECO:0000256" key="9">
    <source>
        <dbReference type="SAM" id="Phobius"/>
    </source>
</evidence>
<feature type="transmembrane region" description="Helical" evidence="9">
    <location>
        <begin position="278"/>
        <end position="297"/>
    </location>
</feature>
<dbReference type="InterPro" id="IPR003594">
    <property type="entry name" value="HATPase_dom"/>
</dbReference>